<reference evidence="2 3" key="1">
    <citation type="submission" date="2019-10" db="EMBL/GenBank/DDBJ databases">
        <title>Taxonomy of Antarctic Massilia spp.: description of Massilia rubra sp. nov., Massilia aquatica sp. nov., Massilia mucilaginosa sp. nov., Massilia frigida sp. nov. isolated from streams, lakes and regoliths.</title>
        <authorList>
            <person name="Holochova P."/>
            <person name="Sedlacek I."/>
            <person name="Kralova S."/>
            <person name="Maslanova I."/>
            <person name="Busse H.-J."/>
            <person name="Stankova E."/>
            <person name="Vrbovska V."/>
            <person name="Kovarovic V."/>
            <person name="Bartak M."/>
            <person name="Svec P."/>
            <person name="Pantucek R."/>
        </authorList>
    </citation>
    <scope>NUCLEOTIDE SEQUENCE [LARGE SCALE GENOMIC DNA]</scope>
    <source>
        <strain evidence="2 3">CCM 8695</strain>
    </source>
</reference>
<dbReference type="SUPFAM" id="SSF103359">
    <property type="entry name" value="Suppressor of Fused, N-terminal domain"/>
    <property type="match status" value="1"/>
</dbReference>
<gene>
    <name evidence="2" type="ORF">F2P44_09340</name>
</gene>
<dbReference type="InterPro" id="IPR020941">
    <property type="entry name" value="SUFU-like_domain"/>
</dbReference>
<dbReference type="Pfam" id="PF05076">
    <property type="entry name" value="SUFU"/>
    <property type="match status" value="1"/>
</dbReference>
<protein>
    <recommendedName>
        <fullName evidence="1">Suppressor of fused-like domain-containing protein</fullName>
    </recommendedName>
</protein>
<comment type="caution">
    <text evidence="2">The sequence shown here is derived from an EMBL/GenBank/DDBJ whole genome shotgun (WGS) entry which is preliminary data.</text>
</comment>
<evidence type="ECO:0000259" key="1">
    <source>
        <dbReference type="Pfam" id="PF05076"/>
    </source>
</evidence>
<dbReference type="PANTHER" id="PTHR10928">
    <property type="entry name" value="SUPPRESSOR OF FUSED"/>
    <property type="match status" value="1"/>
</dbReference>
<feature type="domain" description="Suppressor of fused-like" evidence="1">
    <location>
        <begin position="44"/>
        <end position="168"/>
    </location>
</feature>
<keyword evidence="3" id="KW-1185">Reference proteome</keyword>
<proteinExistence type="predicted"/>
<dbReference type="PANTHER" id="PTHR10928:SF2">
    <property type="entry name" value="SUPPRESSOR OF FUSED HOMOLOG"/>
    <property type="match status" value="1"/>
</dbReference>
<dbReference type="InterPro" id="IPR007768">
    <property type="entry name" value="Suppressor_of_fused"/>
</dbReference>
<dbReference type="Proteomes" id="UP000621455">
    <property type="component" value="Unassembled WGS sequence"/>
</dbReference>
<organism evidence="2 3">
    <name type="scientific">Massilia frigida</name>
    <dbReference type="NCBI Taxonomy" id="2609281"/>
    <lineage>
        <taxon>Bacteria</taxon>
        <taxon>Pseudomonadati</taxon>
        <taxon>Pseudomonadota</taxon>
        <taxon>Betaproteobacteria</taxon>
        <taxon>Burkholderiales</taxon>
        <taxon>Oxalobacteraceae</taxon>
        <taxon>Telluria group</taxon>
        <taxon>Massilia</taxon>
    </lineage>
</organism>
<dbReference type="RefSeq" id="WP_167086435.1">
    <property type="nucleotide sequence ID" value="NZ_WHJG01000007.1"/>
</dbReference>
<accession>A0ABX0N2I9</accession>
<dbReference type="EMBL" id="WHJG01000007">
    <property type="protein sequence ID" value="NHZ79479.1"/>
    <property type="molecule type" value="Genomic_DNA"/>
</dbReference>
<evidence type="ECO:0000313" key="2">
    <source>
        <dbReference type="EMBL" id="NHZ79479.1"/>
    </source>
</evidence>
<name>A0ABX0N2I9_9BURK</name>
<sequence length="168" mass="18156">MSDHAGSDTTNDGWDAIDASLARLYPGQQPRHVGTVLRASMGGGDPLDGISVYRSTQGLPHWHYVTYGLSELYGKESGDPDDSGYGLELTLRLLALPGETEAPSWPFNFLHNLARYVFRTGNVFADGHWMTANGPIALGTPTDICSMAFASDPELPAIDTVNGRVEFL</sequence>
<dbReference type="InterPro" id="IPR037181">
    <property type="entry name" value="SUFU_N"/>
</dbReference>
<evidence type="ECO:0000313" key="3">
    <source>
        <dbReference type="Proteomes" id="UP000621455"/>
    </source>
</evidence>